<accession>A0A645E4V7</accession>
<dbReference type="EMBL" id="VSSQ01042088">
    <property type="protein sequence ID" value="MPM95612.1"/>
    <property type="molecule type" value="Genomic_DNA"/>
</dbReference>
<dbReference type="Pfam" id="PF13751">
    <property type="entry name" value="DDE_Tnp_1_6"/>
    <property type="match status" value="1"/>
</dbReference>
<organism evidence="2">
    <name type="scientific">bioreactor metagenome</name>
    <dbReference type="NCBI Taxonomy" id="1076179"/>
    <lineage>
        <taxon>unclassified sequences</taxon>
        <taxon>metagenomes</taxon>
        <taxon>ecological metagenomes</taxon>
    </lineage>
</organism>
<dbReference type="PANTHER" id="PTHR33408">
    <property type="entry name" value="TRANSPOSASE"/>
    <property type="match status" value="1"/>
</dbReference>
<dbReference type="PANTHER" id="PTHR33408:SF2">
    <property type="entry name" value="TRANSPOSASE DDE DOMAIN-CONTAINING PROTEIN"/>
    <property type="match status" value="1"/>
</dbReference>
<dbReference type="InterPro" id="IPR025668">
    <property type="entry name" value="Tnp_DDE_dom"/>
</dbReference>
<feature type="domain" description="Transposase DDE" evidence="1">
    <location>
        <begin position="2"/>
        <end position="75"/>
    </location>
</feature>
<evidence type="ECO:0000313" key="2">
    <source>
        <dbReference type="EMBL" id="MPM95612.1"/>
    </source>
</evidence>
<gene>
    <name evidence="2" type="ORF">SDC9_142767</name>
</gene>
<reference evidence="2" key="1">
    <citation type="submission" date="2019-08" db="EMBL/GenBank/DDBJ databases">
        <authorList>
            <person name="Kucharzyk K."/>
            <person name="Murdoch R.W."/>
            <person name="Higgins S."/>
            <person name="Loffler F."/>
        </authorList>
    </citation>
    <scope>NUCLEOTIDE SEQUENCE</scope>
</reference>
<name>A0A645E4V7_9ZZZZ</name>
<sequence length="93" mass="10827">MEISKVFQKKRQDDLERILSDEGIELRINRSIQSEGAFADVKGDMEFRRFITRGYQNVLAESILLAMGHNINKLHHKIQNDCIARYLHKVKSA</sequence>
<comment type="caution">
    <text evidence="2">The sequence shown here is derived from an EMBL/GenBank/DDBJ whole genome shotgun (WGS) entry which is preliminary data.</text>
</comment>
<proteinExistence type="predicted"/>
<protein>
    <recommendedName>
        <fullName evidence="1">Transposase DDE domain-containing protein</fullName>
    </recommendedName>
</protein>
<evidence type="ECO:0000259" key="1">
    <source>
        <dbReference type="Pfam" id="PF13751"/>
    </source>
</evidence>
<dbReference type="AlphaFoldDB" id="A0A645E4V7"/>